<dbReference type="HOGENOM" id="CLU_1113105_0_0_1"/>
<organism evidence="2">
    <name type="scientific">Guillardia theta (strain CCMP2712)</name>
    <name type="common">Cryptophyte</name>
    <dbReference type="NCBI Taxonomy" id="905079"/>
    <lineage>
        <taxon>Eukaryota</taxon>
        <taxon>Cryptophyceae</taxon>
        <taxon>Pyrenomonadales</taxon>
        <taxon>Geminigeraceae</taxon>
        <taxon>Guillardia</taxon>
    </lineage>
</organism>
<dbReference type="Proteomes" id="UP000011087">
    <property type="component" value="Unassembled WGS sequence"/>
</dbReference>
<dbReference type="EMBL" id="JH992980">
    <property type="protein sequence ID" value="EKX50030.1"/>
    <property type="molecule type" value="Genomic_DNA"/>
</dbReference>
<dbReference type="RefSeq" id="XP_005837010.1">
    <property type="nucleotide sequence ID" value="XM_005836953.1"/>
</dbReference>
<proteinExistence type="predicted"/>
<feature type="region of interest" description="Disordered" evidence="1">
    <location>
        <begin position="165"/>
        <end position="201"/>
    </location>
</feature>
<accession>L1JPA1</accession>
<reference evidence="2 4" key="1">
    <citation type="journal article" date="2012" name="Nature">
        <title>Algal genomes reveal evolutionary mosaicism and the fate of nucleomorphs.</title>
        <authorList>
            <consortium name="DOE Joint Genome Institute"/>
            <person name="Curtis B.A."/>
            <person name="Tanifuji G."/>
            <person name="Burki F."/>
            <person name="Gruber A."/>
            <person name="Irimia M."/>
            <person name="Maruyama S."/>
            <person name="Arias M.C."/>
            <person name="Ball S.G."/>
            <person name="Gile G.H."/>
            <person name="Hirakawa Y."/>
            <person name="Hopkins J.F."/>
            <person name="Kuo A."/>
            <person name="Rensing S.A."/>
            <person name="Schmutz J."/>
            <person name="Symeonidi A."/>
            <person name="Elias M."/>
            <person name="Eveleigh R.J."/>
            <person name="Herman E.K."/>
            <person name="Klute M.J."/>
            <person name="Nakayama T."/>
            <person name="Obornik M."/>
            <person name="Reyes-Prieto A."/>
            <person name="Armbrust E.V."/>
            <person name="Aves S.J."/>
            <person name="Beiko R.G."/>
            <person name="Coutinho P."/>
            <person name="Dacks J.B."/>
            <person name="Durnford D.G."/>
            <person name="Fast N.M."/>
            <person name="Green B.R."/>
            <person name="Grisdale C.J."/>
            <person name="Hempel F."/>
            <person name="Henrissat B."/>
            <person name="Hoppner M.P."/>
            <person name="Ishida K."/>
            <person name="Kim E."/>
            <person name="Koreny L."/>
            <person name="Kroth P.G."/>
            <person name="Liu Y."/>
            <person name="Malik S.B."/>
            <person name="Maier U.G."/>
            <person name="McRose D."/>
            <person name="Mock T."/>
            <person name="Neilson J.A."/>
            <person name="Onodera N.T."/>
            <person name="Poole A.M."/>
            <person name="Pritham E.J."/>
            <person name="Richards T.A."/>
            <person name="Rocap G."/>
            <person name="Roy S.W."/>
            <person name="Sarai C."/>
            <person name="Schaack S."/>
            <person name="Shirato S."/>
            <person name="Slamovits C.H."/>
            <person name="Spencer D.F."/>
            <person name="Suzuki S."/>
            <person name="Worden A.Z."/>
            <person name="Zauner S."/>
            <person name="Barry K."/>
            <person name="Bell C."/>
            <person name="Bharti A.K."/>
            <person name="Crow J.A."/>
            <person name="Grimwood J."/>
            <person name="Kramer R."/>
            <person name="Lindquist E."/>
            <person name="Lucas S."/>
            <person name="Salamov A."/>
            <person name="McFadden G.I."/>
            <person name="Lane C.E."/>
            <person name="Keeling P.J."/>
            <person name="Gray M.W."/>
            <person name="Grigoriev I.V."/>
            <person name="Archibald J.M."/>
        </authorList>
    </citation>
    <scope>NUCLEOTIDE SEQUENCE</scope>
    <source>
        <strain evidence="2 4">CCMP2712</strain>
    </source>
</reference>
<dbReference type="AlphaFoldDB" id="L1JPA1"/>
<evidence type="ECO:0000313" key="2">
    <source>
        <dbReference type="EMBL" id="EKX50030.1"/>
    </source>
</evidence>
<name>L1JPA1_GUITC</name>
<sequence length="250" mass="27735">MQRELRSSAESHGCLPHFCIGYNTSRVPEEVLHAIGKLTPGSEAKDKCPCCHARRQPGDESPFCCARSAFVSTAHVDLGLKGLFIFDPFWNRCCNEARRRGWEAYESQACSFCKSQGCKKGDTGSVSARDAHDMKTRKIYCFAHGRQSPSSDGFCCKRGEEGQRQRVGDGKKEERAEDAKKQGVGDEKKQEGVNSLPMESEQTLLSPRSSLVHGQEVVMHLGAVRASSTQGTSQREWFELKFLTLPGQPM</sequence>
<reference evidence="3" key="3">
    <citation type="submission" date="2015-06" db="UniProtKB">
        <authorList>
            <consortium name="EnsemblProtists"/>
        </authorList>
    </citation>
    <scope>IDENTIFICATION</scope>
</reference>
<evidence type="ECO:0000313" key="3">
    <source>
        <dbReference type="EnsemblProtists" id="EKX50030"/>
    </source>
</evidence>
<reference evidence="4" key="2">
    <citation type="submission" date="2012-11" db="EMBL/GenBank/DDBJ databases">
        <authorList>
            <person name="Kuo A."/>
            <person name="Curtis B.A."/>
            <person name="Tanifuji G."/>
            <person name="Burki F."/>
            <person name="Gruber A."/>
            <person name="Irimia M."/>
            <person name="Maruyama S."/>
            <person name="Arias M.C."/>
            <person name="Ball S.G."/>
            <person name="Gile G.H."/>
            <person name="Hirakawa Y."/>
            <person name="Hopkins J.F."/>
            <person name="Rensing S.A."/>
            <person name="Schmutz J."/>
            <person name="Symeonidi A."/>
            <person name="Elias M."/>
            <person name="Eveleigh R.J."/>
            <person name="Herman E.K."/>
            <person name="Klute M.J."/>
            <person name="Nakayama T."/>
            <person name="Obornik M."/>
            <person name="Reyes-Prieto A."/>
            <person name="Armbrust E.V."/>
            <person name="Aves S.J."/>
            <person name="Beiko R.G."/>
            <person name="Coutinho P."/>
            <person name="Dacks J.B."/>
            <person name="Durnford D.G."/>
            <person name="Fast N.M."/>
            <person name="Green B.R."/>
            <person name="Grisdale C."/>
            <person name="Hempe F."/>
            <person name="Henrissat B."/>
            <person name="Hoppner M.P."/>
            <person name="Ishida K.-I."/>
            <person name="Kim E."/>
            <person name="Koreny L."/>
            <person name="Kroth P.G."/>
            <person name="Liu Y."/>
            <person name="Malik S.-B."/>
            <person name="Maier U.G."/>
            <person name="McRose D."/>
            <person name="Mock T."/>
            <person name="Neilson J.A."/>
            <person name="Onodera N.T."/>
            <person name="Poole A.M."/>
            <person name="Pritham E.J."/>
            <person name="Richards T.A."/>
            <person name="Rocap G."/>
            <person name="Roy S.W."/>
            <person name="Sarai C."/>
            <person name="Schaack S."/>
            <person name="Shirato S."/>
            <person name="Slamovits C.H."/>
            <person name="Spencer D.F."/>
            <person name="Suzuki S."/>
            <person name="Worden A.Z."/>
            <person name="Zauner S."/>
            <person name="Barry K."/>
            <person name="Bell C."/>
            <person name="Bharti A.K."/>
            <person name="Crow J.A."/>
            <person name="Grimwood J."/>
            <person name="Kramer R."/>
            <person name="Lindquist E."/>
            <person name="Lucas S."/>
            <person name="Salamov A."/>
            <person name="McFadden G.I."/>
            <person name="Lane C.E."/>
            <person name="Keeling P.J."/>
            <person name="Gray M.W."/>
            <person name="Grigoriev I.V."/>
            <person name="Archibald J.M."/>
        </authorList>
    </citation>
    <scope>NUCLEOTIDE SEQUENCE</scope>
    <source>
        <strain evidence="4">CCMP2712</strain>
    </source>
</reference>
<dbReference type="KEGG" id="gtt:GUITHDRAFT_104428"/>
<dbReference type="GeneID" id="17306758"/>
<protein>
    <submittedName>
        <fullName evidence="2 3">Uncharacterized protein</fullName>
    </submittedName>
</protein>
<feature type="compositionally biased region" description="Basic and acidic residues" evidence="1">
    <location>
        <begin position="165"/>
        <end position="191"/>
    </location>
</feature>
<dbReference type="PaxDb" id="55529-EKX50030"/>
<dbReference type="EnsemblProtists" id="EKX50030">
    <property type="protein sequence ID" value="EKX50030"/>
    <property type="gene ID" value="GUITHDRAFT_104428"/>
</dbReference>
<keyword evidence="4" id="KW-1185">Reference proteome</keyword>
<evidence type="ECO:0000256" key="1">
    <source>
        <dbReference type="SAM" id="MobiDB-lite"/>
    </source>
</evidence>
<gene>
    <name evidence="2" type="ORF">GUITHDRAFT_104428</name>
</gene>
<evidence type="ECO:0000313" key="4">
    <source>
        <dbReference type="Proteomes" id="UP000011087"/>
    </source>
</evidence>